<dbReference type="PANTHER" id="PTHR32552:SF68">
    <property type="entry name" value="FERRICHROME OUTER MEMBRANE TRANSPORTER_PHAGE RECEPTOR"/>
    <property type="match status" value="1"/>
</dbReference>
<evidence type="ECO:0000256" key="2">
    <source>
        <dbReference type="ARBA" id="ARBA00022448"/>
    </source>
</evidence>
<feature type="domain" description="TonB-dependent receptor-like beta-barrel" evidence="13">
    <location>
        <begin position="54"/>
        <end position="482"/>
    </location>
</feature>
<keyword evidence="3 12" id="KW-1134">Transmembrane beta strand</keyword>
<keyword evidence="11 12" id="KW-0998">Cell outer membrane</keyword>
<evidence type="ECO:0000256" key="12">
    <source>
        <dbReference type="PROSITE-ProRule" id="PRU01360"/>
    </source>
</evidence>
<evidence type="ECO:0000256" key="1">
    <source>
        <dbReference type="ARBA" id="ARBA00004571"/>
    </source>
</evidence>
<evidence type="ECO:0000256" key="7">
    <source>
        <dbReference type="ARBA" id="ARBA00023004"/>
    </source>
</evidence>
<evidence type="ECO:0000313" key="15">
    <source>
        <dbReference type="Proteomes" id="UP000242317"/>
    </source>
</evidence>
<dbReference type="SUPFAM" id="SSF56935">
    <property type="entry name" value="Porins"/>
    <property type="match status" value="1"/>
</dbReference>
<evidence type="ECO:0000256" key="11">
    <source>
        <dbReference type="ARBA" id="ARBA00023237"/>
    </source>
</evidence>
<evidence type="ECO:0000256" key="8">
    <source>
        <dbReference type="ARBA" id="ARBA00023065"/>
    </source>
</evidence>
<dbReference type="AlphaFoldDB" id="A0A1G6JI51"/>
<accession>A0A1G6JI51</accession>
<comment type="similarity">
    <text evidence="12">Belongs to the TonB-dependent receptor family.</text>
</comment>
<keyword evidence="8" id="KW-0406">Ion transport</keyword>
<reference evidence="15" key="1">
    <citation type="submission" date="2016-09" db="EMBL/GenBank/DDBJ databases">
        <authorList>
            <person name="Varghese N."/>
            <person name="Submissions S."/>
        </authorList>
    </citation>
    <scope>NUCLEOTIDE SEQUENCE [LARGE SCALE GENOMIC DNA]</scope>
    <source>
        <strain evidence="15">ANC 3699</strain>
    </source>
</reference>
<dbReference type="EMBL" id="FMYK01000003">
    <property type="protein sequence ID" value="SDC18472.1"/>
    <property type="molecule type" value="Genomic_DNA"/>
</dbReference>
<comment type="subcellular location">
    <subcellularLocation>
        <location evidence="1 12">Cell outer membrane</location>
        <topology evidence="1 12">Multi-pass membrane protein</topology>
    </subcellularLocation>
</comment>
<dbReference type="InterPro" id="IPR036942">
    <property type="entry name" value="Beta-barrel_TonB_sf"/>
</dbReference>
<evidence type="ECO:0000256" key="3">
    <source>
        <dbReference type="ARBA" id="ARBA00022452"/>
    </source>
</evidence>
<evidence type="ECO:0000256" key="10">
    <source>
        <dbReference type="ARBA" id="ARBA00023136"/>
    </source>
</evidence>
<evidence type="ECO:0000256" key="5">
    <source>
        <dbReference type="ARBA" id="ARBA00022692"/>
    </source>
</evidence>
<evidence type="ECO:0000256" key="9">
    <source>
        <dbReference type="ARBA" id="ARBA00023077"/>
    </source>
</evidence>
<keyword evidence="15" id="KW-1185">Reference proteome</keyword>
<evidence type="ECO:0000256" key="4">
    <source>
        <dbReference type="ARBA" id="ARBA00022496"/>
    </source>
</evidence>
<dbReference type="GO" id="GO:0015344">
    <property type="term" value="F:siderophore uptake transmembrane transporter activity"/>
    <property type="evidence" value="ECO:0007669"/>
    <property type="project" value="TreeGrafter"/>
</dbReference>
<keyword evidence="2 12" id="KW-0813">Transport</keyword>
<evidence type="ECO:0000259" key="13">
    <source>
        <dbReference type="Pfam" id="PF00593"/>
    </source>
</evidence>
<dbReference type="Gene3D" id="2.40.170.20">
    <property type="entry name" value="TonB-dependent receptor, beta-barrel domain"/>
    <property type="match status" value="1"/>
</dbReference>
<keyword evidence="4" id="KW-0410">Iron transport</keyword>
<keyword evidence="9" id="KW-0798">TonB box</keyword>
<dbReference type="Pfam" id="PF00593">
    <property type="entry name" value="TonB_dep_Rec_b-barrel"/>
    <property type="match status" value="1"/>
</dbReference>
<dbReference type="CDD" id="cd01347">
    <property type="entry name" value="ligand_gated_channel"/>
    <property type="match status" value="1"/>
</dbReference>
<evidence type="ECO:0000313" key="14">
    <source>
        <dbReference type="EMBL" id="SDC18472.1"/>
    </source>
</evidence>
<keyword evidence="7" id="KW-0408">Iron</keyword>
<keyword evidence="5 12" id="KW-0812">Transmembrane</keyword>
<name>A0A1G6JI51_9GAMM</name>
<sequence length="511" mass="57227">MGSNDKLEFGGDYSGFFTDDGDVRYRMVGLFRQADGQQDGSTMDHYYVAPSFAWDITDRTHFTLLSSFLKKDGVPTSGFLPLYGTVLDTPYGKINPKTHLGEPDRDHTKLEQYSVGYEFSHEFENGLTASQNFRWGRLDIDQLSTFVYGSDNDRLGNRGYSYTNGTSDTYSVDNRVLKEFNFGVASNTVMAGIDYQHNKTDGVNTGFGTTVSSIDLFNPVHSPDFILETADPYNLKTEQLGFYLSNQMNINDMFDINLNVRQNQAESTVDGTKAYDVDHTTYGAGLMYHAPLGISPYLSYSTSFKPTTGKDASGRFYEPYEGEQFEVGVKYEPEWIDGLFTLAYFDLTEKNALVSDSSNVQVQAGERTNKGVELQADLNLTDNLATQFAYTHNDSDQVLSVGNTVRTPLIPNDQFSAKVSYQFIGDTILNGLKLGAGVRYVGSSTDEQWYPGVKIDSYTLVDAMLSYPLAEQFNLQINATNLGDEEYVSGCSFYCYYGESRSVDMRVTYQW</sequence>
<dbReference type="PANTHER" id="PTHR32552">
    <property type="entry name" value="FERRICHROME IRON RECEPTOR-RELATED"/>
    <property type="match status" value="1"/>
</dbReference>
<protein>
    <submittedName>
        <fullName evidence="14">Iron complex outermembrane recepter protein</fullName>
    </submittedName>
</protein>
<dbReference type="InterPro" id="IPR039426">
    <property type="entry name" value="TonB-dep_rcpt-like"/>
</dbReference>
<dbReference type="GO" id="GO:0009279">
    <property type="term" value="C:cell outer membrane"/>
    <property type="evidence" value="ECO:0007669"/>
    <property type="project" value="UniProtKB-SubCell"/>
</dbReference>
<dbReference type="RefSeq" id="WP_244515991.1">
    <property type="nucleotide sequence ID" value="NZ_FMYK01000003.1"/>
</dbReference>
<organism evidence="14 15">
    <name type="scientific">Acinetobacter marinus</name>
    <dbReference type="NCBI Taxonomy" id="281375"/>
    <lineage>
        <taxon>Bacteria</taxon>
        <taxon>Pseudomonadati</taxon>
        <taxon>Pseudomonadota</taxon>
        <taxon>Gammaproteobacteria</taxon>
        <taxon>Moraxellales</taxon>
        <taxon>Moraxellaceae</taxon>
        <taxon>Acinetobacter</taxon>
    </lineage>
</organism>
<dbReference type="Proteomes" id="UP000242317">
    <property type="component" value="Unassembled WGS sequence"/>
</dbReference>
<gene>
    <name evidence="14" type="ORF">SAMN05421749_103362</name>
</gene>
<keyword evidence="6" id="KW-0732">Signal</keyword>
<dbReference type="PROSITE" id="PS52016">
    <property type="entry name" value="TONB_DEPENDENT_REC_3"/>
    <property type="match status" value="1"/>
</dbReference>
<keyword evidence="10 12" id="KW-0472">Membrane</keyword>
<evidence type="ECO:0000256" key="6">
    <source>
        <dbReference type="ARBA" id="ARBA00022729"/>
    </source>
</evidence>
<dbReference type="InterPro" id="IPR000531">
    <property type="entry name" value="Beta-barrel_TonB"/>
</dbReference>
<proteinExistence type="inferred from homology"/>